<accession>A0A498K3U4</accession>
<dbReference type="Proteomes" id="UP000290289">
    <property type="component" value="Chromosome 3"/>
</dbReference>
<dbReference type="InterPro" id="IPR027443">
    <property type="entry name" value="IPNS-like_sf"/>
</dbReference>
<dbReference type="AlphaFoldDB" id="A0A498K3U4"/>
<evidence type="ECO:0000256" key="5">
    <source>
        <dbReference type="ARBA" id="ARBA00023004"/>
    </source>
</evidence>
<evidence type="ECO:0000256" key="1">
    <source>
        <dbReference type="ARBA" id="ARBA00008056"/>
    </source>
</evidence>
<proteinExistence type="inferred from homology"/>
<dbReference type="Gramene" id="mRNA:MD03G0206700">
    <property type="protein sequence ID" value="mRNA:MD03G0206700"/>
    <property type="gene ID" value="MD03G0206700"/>
</dbReference>
<dbReference type="STRING" id="3750.A0A498K3U4"/>
<evidence type="ECO:0000256" key="3">
    <source>
        <dbReference type="ARBA" id="ARBA00022896"/>
    </source>
</evidence>
<dbReference type="InterPro" id="IPR005123">
    <property type="entry name" value="Oxoglu/Fe-dep_dioxygenase_dom"/>
</dbReference>
<dbReference type="SMR" id="A0A498K3U4"/>
<dbReference type="Pfam" id="PF03171">
    <property type="entry name" value="2OG-FeII_Oxy"/>
    <property type="match status" value="1"/>
</dbReference>
<dbReference type="OrthoDB" id="288590at2759"/>
<keyword evidence="3" id="KW-0847">Vitamin C</keyword>
<keyword evidence="2 6" id="KW-0479">Metal-binding</keyword>
<dbReference type="GO" id="GO:0016491">
    <property type="term" value="F:oxidoreductase activity"/>
    <property type="evidence" value="ECO:0007669"/>
    <property type="project" value="UniProtKB-KW"/>
</dbReference>
<dbReference type="InterPro" id="IPR044861">
    <property type="entry name" value="IPNS-like_FE2OG_OXY"/>
</dbReference>
<evidence type="ECO:0000256" key="2">
    <source>
        <dbReference type="ARBA" id="ARBA00022723"/>
    </source>
</evidence>
<evidence type="ECO:0000256" key="4">
    <source>
        <dbReference type="ARBA" id="ARBA00023002"/>
    </source>
</evidence>
<evidence type="ECO:0000256" key="6">
    <source>
        <dbReference type="RuleBase" id="RU003682"/>
    </source>
</evidence>
<evidence type="ECO:0000313" key="8">
    <source>
        <dbReference type="EMBL" id="RXI02870.1"/>
    </source>
</evidence>
<dbReference type="InterPro" id="IPR050295">
    <property type="entry name" value="Plant_2OG-oxidoreductases"/>
</dbReference>
<sequence length="381" mass="43311">MQRKQKPTMEEKASAGKSMYGGSLLVPSVQELVKKPIVKIPPRYIQPHHQDGNYQEHDMNINSEHLADQIPSIDMHKLLSKESTNSEAELARLHFACKEWGFFQLVNHGVSSSLLEKMKTETQEFFNLPMEEKKKFWQQPGDVEGFGQAFIISENQKLDWVDMFFLNTLPVQMRRPHLFPNLPSPFRETLETYSLELKNLAMTILSHIEKALQMEAKEVTKLFEDGLQATRMNYYPPCPQPEAVIGLTPHSDPVGLTVLLQVNEMDGLQVKRDGIWVPIKPLPDAFVVNIGDILEILTNGTYRSIEHRATVNSVKERLSIAAFHSPRFGGEIGPASSLITGQTPATYIRVGVEEYFKALFERKLIGKSFLDELKIKHDGEQ</sequence>
<dbReference type="PANTHER" id="PTHR47991">
    <property type="entry name" value="OXOGLUTARATE/IRON-DEPENDENT DIOXYGENASE"/>
    <property type="match status" value="1"/>
</dbReference>
<keyword evidence="5 6" id="KW-0408">Iron</keyword>
<evidence type="ECO:0000313" key="9">
    <source>
        <dbReference type="Proteomes" id="UP000290289"/>
    </source>
</evidence>
<reference evidence="8 9" key="1">
    <citation type="submission" date="2018-10" db="EMBL/GenBank/DDBJ databases">
        <title>A high-quality apple genome assembly.</title>
        <authorList>
            <person name="Hu J."/>
        </authorList>
    </citation>
    <scope>NUCLEOTIDE SEQUENCE [LARGE SCALE GENOMIC DNA]</scope>
    <source>
        <strain evidence="9">cv. HFTH1</strain>
        <tissue evidence="8">Young leaf</tissue>
    </source>
</reference>
<name>A0A498K3U4_MALDO</name>
<comment type="similarity">
    <text evidence="1 6">Belongs to the iron/ascorbate-dependent oxidoreductase family.</text>
</comment>
<dbReference type="InterPro" id="IPR026992">
    <property type="entry name" value="DIOX_N"/>
</dbReference>
<keyword evidence="4 6" id="KW-0560">Oxidoreductase</keyword>
<dbReference type="FunFam" id="2.60.120.330:FF:000001">
    <property type="entry name" value="Protein SRG1"/>
    <property type="match status" value="1"/>
</dbReference>
<feature type="domain" description="Fe2OG dioxygenase" evidence="7">
    <location>
        <begin position="226"/>
        <end position="326"/>
    </location>
</feature>
<dbReference type="PROSITE" id="PS51471">
    <property type="entry name" value="FE2OG_OXY"/>
    <property type="match status" value="1"/>
</dbReference>
<keyword evidence="9" id="KW-1185">Reference proteome</keyword>
<dbReference type="EMBL" id="RDQH01000329">
    <property type="protein sequence ID" value="RXI02870.1"/>
    <property type="molecule type" value="Genomic_DNA"/>
</dbReference>
<dbReference type="GO" id="GO:0046872">
    <property type="term" value="F:metal ion binding"/>
    <property type="evidence" value="ECO:0007669"/>
    <property type="project" value="UniProtKB-KW"/>
</dbReference>
<comment type="caution">
    <text evidence="8">The sequence shown here is derived from an EMBL/GenBank/DDBJ whole genome shotgun (WGS) entry which is preliminary data.</text>
</comment>
<evidence type="ECO:0000259" key="7">
    <source>
        <dbReference type="PROSITE" id="PS51471"/>
    </source>
</evidence>
<gene>
    <name evidence="8" type="ORF">DVH24_002948</name>
</gene>
<dbReference type="SUPFAM" id="SSF51197">
    <property type="entry name" value="Clavaminate synthase-like"/>
    <property type="match status" value="1"/>
</dbReference>
<dbReference type="GO" id="GO:0031418">
    <property type="term" value="F:L-ascorbic acid binding"/>
    <property type="evidence" value="ECO:0007669"/>
    <property type="project" value="UniProtKB-KW"/>
</dbReference>
<dbReference type="Gene3D" id="2.60.120.330">
    <property type="entry name" value="B-lactam Antibiotic, Isopenicillin N Synthase, Chain"/>
    <property type="match status" value="1"/>
</dbReference>
<protein>
    <recommendedName>
        <fullName evidence="7">Fe2OG dioxygenase domain-containing protein</fullName>
    </recommendedName>
</protein>
<organism evidence="8 9">
    <name type="scientific">Malus domestica</name>
    <name type="common">Apple</name>
    <name type="synonym">Pyrus malus</name>
    <dbReference type="NCBI Taxonomy" id="3750"/>
    <lineage>
        <taxon>Eukaryota</taxon>
        <taxon>Viridiplantae</taxon>
        <taxon>Streptophyta</taxon>
        <taxon>Embryophyta</taxon>
        <taxon>Tracheophyta</taxon>
        <taxon>Spermatophyta</taxon>
        <taxon>Magnoliopsida</taxon>
        <taxon>eudicotyledons</taxon>
        <taxon>Gunneridae</taxon>
        <taxon>Pentapetalae</taxon>
        <taxon>rosids</taxon>
        <taxon>fabids</taxon>
        <taxon>Rosales</taxon>
        <taxon>Rosaceae</taxon>
        <taxon>Amygdaloideae</taxon>
        <taxon>Maleae</taxon>
        <taxon>Malus</taxon>
    </lineage>
</organism>
<dbReference type="Pfam" id="PF14226">
    <property type="entry name" value="DIOX_N"/>
    <property type="match status" value="1"/>
</dbReference>